<dbReference type="InterPro" id="IPR001466">
    <property type="entry name" value="Beta-lactam-related"/>
</dbReference>
<gene>
    <name evidence="2" type="ORF">Sste5346_004689</name>
</gene>
<reference evidence="2 3" key="1">
    <citation type="journal article" date="2024" name="IMA Fungus">
        <title>IMA Genome - F19 : A genome assembly and annotation guide to empower mycologists, including annotated draft genome sequences of Ceratocystis pirilliformis, Diaporthe australafricana, Fusarium ophioides, Paecilomyces lecythidis, and Sporothrix stenoceras.</title>
        <authorList>
            <person name="Aylward J."/>
            <person name="Wilson A.M."/>
            <person name="Visagie C.M."/>
            <person name="Spraker J."/>
            <person name="Barnes I."/>
            <person name="Buitendag C."/>
            <person name="Ceriani C."/>
            <person name="Del Mar Angel L."/>
            <person name="du Plessis D."/>
            <person name="Fuchs T."/>
            <person name="Gasser K."/>
            <person name="Kramer D."/>
            <person name="Li W."/>
            <person name="Munsamy K."/>
            <person name="Piso A."/>
            <person name="Price J.L."/>
            <person name="Sonnekus B."/>
            <person name="Thomas C."/>
            <person name="van der Nest A."/>
            <person name="van Dijk A."/>
            <person name="van Heerden A."/>
            <person name="van Vuuren N."/>
            <person name="Yilmaz N."/>
            <person name="Duong T.A."/>
            <person name="van der Merwe N.A."/>
            <person name="Wingfield M.J."/>
            <person name="Wingfield B.D."/>
        </authorList>
    </citation>
    <scope>NUCLEOTIDE SEQUENCE [LARGE SCALE GENOMIC DNA]</scope>
    <source>
        <strain evidence="2 3">CMW 5346</strain>
    </source>
</reference>
<evidence type="ECO:0000313" key="3">
    <source>
        <dbReference type="Proteomes" id="UP001583186"/>
    </source>
</evidence>
<organism evidence="2 3">
    <name type="scientific">Sporothrix stenoceras</name>
    <dbReference type="NCBI Taxonomy" id="5173"/>
    <lineage>
        <taxon>Eukaryota</taxon>
        <taxon>Fungi</taxon>
        <taxon>Dikarya</taxon>
        <taxon>Ascomycota</taxon>
        <taxon>Pezizomycotina</taxon>
        <taxon>Sordariomycetes</taxon>
        <taxon>Sordariomycetidae</taxon>
        <taxon>Ophiostomatales</taxon>
        <taxon>Ophiostomataceae</taxon>
        <taxon>Sporothrix</taxon>
    </lineage>
</organism>
<dbReference type="Pfam" id="PF00144">
    <property type="entry name" value="Beta-lactamase"/>
    <property type="match status" value="1"/>
</dbReference>
<name>A0ABR3Z891_9PEZI</name>
<feature type="domain" description="Beta-lactamase-related" evidence="1">
    <location>
        <begin position="23"/>
        <end position="391"/>
    </location>
</feature>
<evidence type="ECO:0000313" key="2">
    <source>
        <dbReference type="EMBL" id="KAL1896306.1"/>
    </source>
</evidence>
<protein>
    <recommendedName>
        <fullName evidence="1">Beta-lactamase-related domain-containing protein</fullName>
    </recommendedName>
</protein>
<dbReference type="InterPro" id="IPR050789">
    <property type="entry name" value="Diverse_Enzym_Activities"/>
</dbReference>
<proteinExistence type="predicted"/>
<keyword evidence="3" id="KW-1185">Reference proteome</keyword>
<dbReference type="EMBL" id="JAWCUI010000023">
    <property type="protein sequence ID" value="KAL1896306.1"/>
    <property type="molecule type" value="Genomic_DNA"/>
</dbReference>
<evidence type="ECO:0000259" key="1">
    <source>
        <dbReference type="Pfam" id="PF00144"/>
    </source>
</evidence>
<dbReference type="InterPro" id="IPR012338">
    <property type="entry name" value="Beta-lactam/transpept-like"/>
</dbReference>
<dbReference type="Gene3D" id="3.40.710.10">
    <property type="entry name" value="DD-peptidase/beta-lactamase superfamily"/>
    <property type="match status" value="1"/>
</dbReference>
<dbReference type="Proteomes" id="UP001583186">
    <property type="component" value="Unassembled WGS sequence"/>
</dbReference>
<sequence length="415" mass="45108">MPLSAETLTNLRGIVDAACADPTTDIPGATVVVVDKSGNELFAHAAGKRGVVSSEAMTVEHVYWIASCTKMLTGVAVMQLVEQGVLRLDDGAQIAQLVPELTNLTVLKKDGTTEPQKKAITLRMLLTHTAGFGYSFFNERLRDWGFPAGIDEFTGRFEDIKTPLLFQPGEGWEYGVNIDWAGVALERATGLSLNEYMQKHILQPLGLGNMNMIPTAEMRAKLAYCHFRQPDGVLRHRNHLQRAPLVVDLNSKEEIARIFSSGGAGMFAKPGEYAKVLAVLLNDGTCPRTGAKILSKATVDEMFKNQIPQFPNSSRQPIPAAMPELTNPVGELYPTAGNPPQGWGLTFMLANSDGTGRSANTVHWAGLINAWWWCDRDNGVAGIVCTQILPFADMKVLGLWVGVEAEVYKGLAAAK</sequence>
<dbReference type="PANTHER" id="PTHR43283:SF3">
    <property type="entry name" value="BETA-LACTAMASE FAMILY PROTEIN (AFU_ORTHOLOGUE AFUA_5G07500)"/>
    <property type="match status" value="1"/>
</dbReference>
<comment type="caution">
    <text evidence="2">The sequence shown here is derived from an EMBL/GenBank/DDBJ whole genome shotgun (WGS) entry which is preliminary data.</text>
</comment>
<accession>A0ABR3Z891</accession>
<dbReference type="SUPFAM" id="SSF56601">
    <property type="entry name" value="beta-lactamase/transpeptidase-like"/>
    <property type="match status" value="1"/>
</dbReference>
<dbReference type="PANTHER" id="PTHR43283">
    <property type="entry name" value="BETA-LACTAMASE-RELATED"/>
    <property type="match status" value="1"/>
</dbReference>